<dbReference type="PROSITE" id="PS00615">
    <property type="entry name" value="C_TYPE_LECTIN_1"/>
    <property type="match status" value="1"/>
</dbReference>
<evidence type="ECO:0000256" key="7">
    <source>
        <dbReference type="ARBA" id="ARBA00023157"/>
    </source>
</evidence>
<dbReference type="PROSITE" id="PS50041">
    <property type="entry name" value="C_TYPE_LECTIN_2"/>
    <property type="match status" value="1"/>
</dbReference>
<comment type="caution">
    <text evidence="12">The sequence shown here is derived from an EMBL/GenBank/DDBJ whole genome shotgun (WGS) entry which is preliminary data.</text>
</comment>
<dbReference type="GO" id="GO:0030246">
    <property type="term" value="F:carbohydrate binding"/>
    <property type="evidence" value="ECO:0007669"/>
    <property type="project" value="UniProtKB-KW"/>
</dbReference>
<keyword evidence="3 10" id="KW-0732">Signal</keyword>
<sequence>MLSALLLLVVCLCRTHMFLAEDIYCFQSGNCYRIHTNLQNFHNANSLCGSKGSLATMRDQQEEKEILELMSPFHSMLNIYTFWIGLLRPAGNCGLHDRILKGFSWISGGEDSSVNYWNGVPKKKCNVERCVALKAGNNKLVWKDIDCHRYFYSICRFNITWNVSSDVEEEPIKILHPFTEWNTSNMLPEISKIILQCWGCVGNMSLACEAKNSQLLCKKKHCFCGALDSHRSGQEKKNCGESYKGSCLQQCFNHMPVPCTLPSETPFTDVYSQSTDTIMTDTSCLCGDERSPCQGKCRFNASVSPSNLTSMTTKMPPQTNFTTAFRDDESLFETLILPLILGLVALGILVMLLWGGIQMCVRKKKPQRKKSIVPSEAVGNETDSTDHSSSDEEEDTQDRAEVP</sequence>
<evidence type="ECO:0000256" key="8">
    <source>
        <dbReference type="SAM" id="MobiDB-lite"/>
    </source>
</evidence>
<feature type="domain" description="C-type lectin" evidence="11">
    <location>
        <begin position="27"/>
        <end position="156"/>
    </location>
</feature>
<gene>
    <name evidence="12" type="ORF">GDO86_016254</name>
</gene>
<keyword evidence="6 9" id="KW-0472">Membrane</keyword>
<dbReference type="Proteomes" id="UP000812440">
    <property type="component" value="Chromosome 8_10"/>
</dbReference>
<evidence type="ECO:0000256" key="5">
    <source>
        <dbReference type="ARBA" id="ARBA00022989"/>
    </source>
</evidence>
<dbReference type="GO" id="GO:0031012">
    <property type="term" value="C:extracellular matrix"/>
    <property type="evidence" value="ECO:0007669"/>
    <property type="project" value="TreeGrafter"/>
</dbReference>
<feature type="chain" id="PRO_5035833804" description="C-type lectin domain-containing protein" evidence="10">
    <location>
        <begin position="21"/>
        <end position="403"/>
    </location>
</feature>
<dbReference type="InterPro" id="IPR018378">
    <property type="entry name" value="C-type_lectin_CS"/>
</dbReference>
<feature type="region of interest" description="Disordered" evidence="8">
    <location>
        <begin position="364"/>
        <end position="403"/>
    </location>
</feature>
<evidence type="ECO:0000256" key="6">
    <source>
        <dbReference type="ARBA" id="ARBA00023136"/>
    </source>
</evidence>
<evidence type="ECO:0000256" key="1">
    <source>
        <dbReference type="ARBA" id="ARBA00004479"/>
    </source>
</evidence>
<reference evidence="12" key="1">
    <citation type="thesis" date="2020" institute="ProQuest LLC" country="789 East Eisenhower Parkway, Ann Arbor, MI, USA">
        <title>Comparative Genomics and Chromosome Evolution.</title>
        <authorList>
            <person name="Mudd A.B."/>
        </authorList>
    </citation>
    <scope>NUCLEOTIDE SEQUENCE</scope>
    <source>
        <strain evidence="12">Female2</strain>
        <tissue evidence="12">Blood</tissue>
    </source>
</reference>
<keyword evidence="7" id="KW-1015">Disulfide bond</keyword>
<evidence type="ECO:0000256" key="4">
    <source>
        <dbReference type="ARBA" id="ARBA00022734"/>
    </source>
</evidence>
<feature type="transmembrane region" description="Helical" evidence="9">
    <location>
        <begin position="335"/>
        <end position="361"/>
    </location>
</feature>
<evidence type="ECO:0000313" key="12">
    <source>
        <dbReference type="EMBL" id="KAG8449535.1"/>
    </source>
</evidence>
<keyword evidence="2 9" id="KW-0812">Transmembrane</keyword>
<dbReference type="SUPFAM" id="SSF56436">
    <property type="entry name" value="C-type lectin-like"/>
    <property type="match status" value="1"/>
</dbReference>
<dbReference type="AlphaFoldDB" id="A0A8T2JWA6"/>
<dbReference type="EMBL" id="JAACNH010000003">
    <property type="protein sequence ID" value="KAG8449535.1"/>
    <property type="molecule type" value="Genomic_DNA"/>
</dbReference>
<evidence type="ECO:0000259" key="11">
    <source>
        <dbReference type="PROSITE" id="PS50041"/>
    </source>
</evidence>
<name>A0A8T2JWA6_9PIPI</name>
<keyword evidence="5 9" id="KW-1133">Transmembrane helix</keyword>
<organism evidence="12 13">
    <name type="scientific">Hymenochirus boettgeri</name>
    <name type="common">Congo dwarf clawed frog</name>
    <dbReference type="NCBI Taxonomy" id="247094"/>
    <lineage>
        <taxon>Eukaryota</taxon>
        <taxon>Metazoa</taxon>
        <taxon>Chordata</taxon>
        <taxon>Craniata</taxon>
        <taxon>Vertebrata</taxon>
        <taxon>Euteleostomi</taxon>
        <taxon>Amphibia</taxon>
        <taxon>Batrachia</taxon>
        <taxon>Anura</taxon>
        <taxon>Pipoidea</taxon>
        <taxon>Pipidae</taxon>
        <taxon>Pipinae</taxon>
        <taxon>Hymenochirus</taxon>
    </lineage>
</organism>
<feature type="signal peptide" evidence="10">
    <location>
        <begin position="1"/>
        <end position="20"/>
    </location>
</feature>
<keyword evidence="13" id="KW-1185">Reference proteome</keyword>
<evidence type="ECO:0000256" key="9">
    <source>
        <dbReference type="SAM" id="Phobius"/>
    </source>
</evidence>
<evidence type="ECO:0000256" key="2">
    <source>
        <dbReference type="ARBA" id="ARBA00022692"/>
    </source>
</evidence>
<dbReference type="InterPro" id="IPR016187">
    <property type="entry name" value="CTDL_fold"/>
</dbReference>
<protein>
    <recommendedName>
        <fullName evidence="11">C-type lectin domain-containing protein</fullName>
    </recommendedName>
</protein>
<dbReference type="PANTHER" id="PTHR14789">
    <property type="entry name" value="CHONDROLECTIN VARIANT CHODLFDELTAE"/>
    <property type="match status" value="1"/>
</dbReference>
<dbReference type="GO" id="GO:0016477">
    <property type="term" value="P:cell migration"/>
    <property type="evidence" value="ECO:0007669"/>
    <property type="project" value="TreeGrafter"/>
</dbReference>
<evidence type="ECO:0000256" key="10">
    <source>
        <dbReference type="SAM" id="SignalP"/>
    </source>
</evidence>
<proteinExistence type="predicted"/>
<dbReference type="Pfam" id="PF00059">
    <property type="entry name" value="Lectin_C"/>
    <property type="match status" value="1"/>
</dbReference>
<evidence type="ECO:0000313" key="13">
    <source>
        <dbReference type="Proteomes" id="UP000812440"/>
    </source>
</evidence>
<comment type="subcellular location">
    <subcellularLocation>
        <location evidence="1">Membrane</location>
        <topology evidence="1">Single-pass type I membrane protein</topology>
    </subcellularLocation>
</comment>
<dbReference type="GO" id="GO:1990430">
    <property type="term" value="F:extracellular matrix protein binding"/>
    <property type="evidence" value="ECO:0007669"/>
    <property type="project" value="TreeGrafter"/>
</dbReference>
<accession>A0A8T2JWA6</accession>
<dbReference type="InterPro" id="IPR001304">
    <property type="entry name" value="C-type_lectin-like"/>
</dbReference>
<dbReference type="GO" id="GO:0050840">
    <property type="term" value="F:extracellular matrix binding"/>
    <property type="evidence" value="ECO:0007669"/>
    <property type="project" value="TreeGrafter"/>
</dbReference>
<dbReference type="OrthoDB" id="9890094at2759"/>
<dbReference type="InterPro" id="IPR016186">
    <property type="entry name" value="C-type_lectin-like/link_sf"/>
</dbReference>
<dbReference type="InterPro" id="IPR051505">
    <property type="entry name" value="C-type_lectin_domain"/>
</dbReference>
<evidence type="ECO:0000256" key="3">
    <source>
        <dbReference type="ARBA" id="ARBA00022729"/>
    </source>
</evidence>
<dbReference type="PANTHER" id="PTHR14789:SF7">
    <property type="entry name" value="C-TYPE LECTIN DOMAIN FAMILY 14 MEMBER A"/>
    <property type="match status" value="1"/>
</dbReference>
<dbReference type="Gene3D" id="3.10.100.10">
    <property type="entry name" value="Mannose-Binding Protein A, subunit A"/>
    <property type="match status" value="1"/>
</dbReference>
<dbReference type="GO" id="GO:0009897">
    <property type="term" value="C:external side of plasma membrane"/>
    <property type="evidence" value="ECO:0007669"/>
    <property type="project" value="TreeGrafter"/>
</dbReference>
<dbReference type="SMART" id="SM00034">
    <property type="entry name" value="CLECT"/>
    <property type="match status" value="1"/>
</dbReference>
<keyword evidence="4" id="KW-0430">Lectin</keyword>